<name>A0A0F9KW69_9ZZZZ</name>
<accession>A0A0F9KW69</accession>
<dbReference type="EMBL" id="LAZR01012528">
    <property type="protein sequence ID" value="KKM26368.1"/>
    <property type="molecule type" value="Genomic_DNA"/>
</dbReference>
<organism evidence="1">
    <name type="scientific">marine sediment metagenome</name>
    <dbReference type="NCBI Taxonomy" id="412755"/>
    <lineage>
        <taxon>unclassified sequences</taxon>
        <taxon>metagenomes</taxon>
        <taxon>ecological metagenomes</taxon>
    </lineage>
</organism>
<gene>
    <name evidence="1" type="ORF">LCGC14_1585500</name>
</gene>
<dbReference type="AlphaFoldDB" id="A0A0F9KW69"/>
<reference evidence="1" key="1">
    <citation type="journal article" date="2015" name="Nature">
        <title>Complex archaea that bridge the gap between prokaryotes and eukaryotes.</title>
        <authorList>
            <person name="Spang A."/>
            <person name="Saw J.H."/>
            <person name="Jorgensen S.L."/>
            <person name="Zaremba-Niedzwiedzka K."/>
            <person name="Martijn J."/>
            <person name="Lind A.E."/>
            <person name="van Eijk R."/>
            <person name="Schleper C."/>
            <person name="Guy L."/>
            <person name="Ettema T.J."/>
        </authorList>
    </citation>
    <scope>NUCLEOTIDE SEQUENCE</scope>
</reference>
<sequence length="114" mass="12470">MRKIAYPLITEASATGNLPRVGDILANMFQPTDTEGGVTFEVMETWVPLARKLRKAETEVILEDAEHELLMARLAVTKWRSATEDVVAIGQAIHGAEIVEVEETVPASPPDDEA</sequence>
<comment type="caution">
    <text evidence="1">The sequence shown here is derived from an EMBL/GenBank/DDBJ whole genome shotgun (WGS) entry which is preliminary data.</text>
</comment>
<evidence type="ECO:0000313" key="1">
    <source>
        <dbReference type="EMBL" id="KKM26368.1"/>
    </source>
</evidence>
<proteinExistence type="predicted"/>
<protein>
    <submittedName>
        <fullName evidence="1">Uncharacterized protein</fullName>
    </submittedName>
</protein>
<feature type="non-terminal residue" evidence="1">
    <location>
        <position position="114"/>
    </location>
</feature>